<name>A0A178MEQ2_9CHLR</name>
<organism evidence="2 3">
    <name type="scientific">Chloroflexus islandicus</name>
    <dbReference type="NCBI Taxonomy" id="1707952"/>
    <lineage>
        <taxon>Bacteria</taxon>
        <taxon>Bacillati</taxon>
        <taxon>Chloroflexota</taxon>
        <taxon>Chloroflexia</taxon>
        <taxon>Chloroflexales</taxon>
        <taxon>Chloroflexineae</taxon>
        <taxon>Chloroflexaceae</taxon>
        <taxon>Chloroflexus</taxon>
    </lineage>
</organism>
<evidence type="ECO:0000313" key="2">
    <source>
        <dbReference type="EMBL" id="OAN47241.1"/>
    </source>
</evidence>
<dbReference type="Proteomes" id="UP000078287">
    <property type="component" value="Unassembled WGS sequence"/>
</dbReference>
<dbReference type="PANTHER" id="PTHR45947">
    <property type="entry name" value="SULFOQUINOVOSYL TRANSFERASE SQD2"/>
    <property type="match status" value="1"/>
</dbReference>
<reference evidence="2 3" key="1">
    <citation type="submission" date="2016-04" db="EMBL/GenBank/DDBJ databases">
        <title>Chloroflexus islandicus sp. nov., a thermophilic filamentous anoxygenic phototrophic bacterium from geyser Strokkur (Iceland).</title>
        <authorList>
            <person name="Gaisin V.A."/>
            <person name="Kalashnikov A.M."/>
            <person name="Sukhacheva M.V."/>
            <person name="Grouzdev D.S."/>
            <person name="Ivanov T.M."/>
            <person name="Kuznetsov B."/>
            <person name="Gorlenko V.M."/>
        </authorList>
    </citation>
    <scope>NUCLEOTIDE SEQUENCE [LARGE SCALE GENOMIC DNA]</scope>
    <source>
        <strain evidence="3">isl-2</strain>
    </source>
</reference>
<dbReference type="RefSeq" id="WP_066784125.1">
    <property type="nucleotide sequence ID" value="NZ_LWQS01000038.1"/>
</dbReference>
<dbReference type="Pfam" id="PF13692">
    <property type="entry name" value="Glyco_trans_1_4"/>
    <property type="match status" value="1"/>
</dbReference>
<gene>
    <name evidence="2" type="ORF">A6A03_00405</name>
</gene>
<dbReference type="GO" id="GO:0016758">
    <property type="term" value="F:hexosyltransferase activity"/>
    <property type="evidence" value="ECO:0007669"/>
    <property type="project" value="TreeGrafter"/>
</dbReference>
<dbReference type="STRING" id="1707952.A6A03_00405"/>
<dbReference type="OrthoDB" id="9806653at2"/>
<dbReference type="SUPFAM" id="SSF53756">
    <property type="entry name" value="UDP-Glycosyltransferase/glycogen phosphorylase"/>
    <property type="match status" value="1"/>
</dbReference>
<comment type="caution">
    <text evidence="2">The sequence shown here is derived from an EMBL/GenBank/DDBJ whole genome shotgun (WGS) entry which is preliminary data.</text>
</comment>
<dbReference type="PANTHER" id="PTHR45947:SF3">
    <property type="entry name" value="SULFOQUINOVOSYL TRANSFERASE SQD2"/>
    <property type="match status" value="1"/>
</dbReference>
<dbReference type="AlphaFoldDB" id="A0A178MEQ2"/>
<dbReference type="InterPro" id="IPR050194">
    <property type="entry name" value="Glycosyltransferase_grp1"/>
</dbReference>
<sequence>MRILFITGEYPPQPGGVGDYTQRLAQTLAIAGHEAITLTATKGRWQLWRAMPNGDEALVAPGGRASWRLVAAGRLARLVSRIRPDWCHIQYQTGAYQLQVGVNVLPLLLRRTGIASAITYHDLLPPYLFPKAGPVREWVTLLPARAATAVIATNPEDEATLRNAGLQPRLIPIGANIEPALPPDYDRAAWRARLGVAAGEALIGYFGLLSPGKGVDMLTDLVTGQPHWRLLIIGGAATTPTDRAYAAAVQQRLTTAGLYDRVIFTGHVAAEQVSAYLSACDVVALPFRDGASLRRGSLLAALAHGCAIVTTPPASPATAAALTGAVQFAAAQPDAFTAAISALLENPAARTRLSEAARTVARRFDWQAIAAAHLEMYRAVVQR</sequence>
<keyword evidence="2" id="KW-0808">Transferase</keyword>
<proteinExistence type="predicted"/>
<dbReference type="Pfam" id="PF13579">
    <property type="entry name" value="Glyco_trans_4_4"/>
    <property type="match status" value="1"/>
</dbReference>
<keyword evidence="3" id="KW-1185">Reference proteome</keyword>
<feature type="domain" description="Glycosyltransferase subfamily 4-like N-terminal" evidence="1">
    <location>
        <begin position="15"/>
        <end position="169"/>
    </location>
</feature>
<evidence type="ECO:0000313" key="3">
    <source>
        <dbReference type="Proteomes" id="UP000078287"/>
    </source>
</evidence>
<dbReference type="InterPro" id="IPR028098">
    <property type="entry name" value="Glyco_trans_4-like_N"/>
</dbReference>
<accession>A0A178MEQ2</accession>
<dbReference type="EMBL" id="LWQS01000038">
    <property type="protein sequence ID" value="OAN47241.1"/>
    <property type="molecule type" value="Genomic_DNA"/>
</dbReference>
<evidence type="ECO:0000259" key="1">
    <source>
        <dbReference type="Pfam" id="PF13579"/>
    </source>
</evidence>
<protein>
    <submittedName>
        <fullName evidence="2">Glycosyl transferase family 1</fullName>
    </submittedName>
</protein>
<dbReference type="Gene3D" id="3.40.50.2000">
    <property type="entry name" value="Glycogen Phosphorylase B"/>
    <property type="match status" value="2"/>
</dbReference>